<feature type="compositionally biased region" description="Basic residues" evidence="1">
    <location>
        <begin position="1"/>
        <end position="13"/>
    </location>
</feature>
<comment type="caution">
    <text evidence="2">The sequence shown here is derived from an EMBL/GenBank/DDBJ whole genome shotgun (WGS) entry which is preliminary data.</text>
</comment>
<feature type="region of interest" description="Disordered" evidence="1">
    <location>
        <begin position="467"/>
        <end position="489"/>
    </location>
</feature>
<name>R4YXB9_9ACTN</name>
<gene>
    <name evidence="2" type="ORF">BN381_130366</name>
</gene>
<keyword evidence="3" id="KW-1185">Reference proteome</keyword>
<dbReference type="Proteomes" id="UP000018291">
    <property type="component" value="Unassembled WGS sequence"/>
</dbReference>
<reference evidence="2 3" key="1">
    <citation type="journal article" date="2013" name="ISME J.">
        <title>Metabolic model for the filamentous 'Candidatus Microthrix parvicella' based on genomic and metagenomic analyses.</title>
        <authorList>
            <person name="Jon McIlroy S."/>
            <person name="Kristiansen R."/>
            <person name="Albertsen M."/>
            <person name="Michael Karst S."/>
            <person name="Rossetti S."/>
            <person name="Lund Nielsen J."/>
            <person name="Tandoi V."/>
            <person name="James Seviour R."/>
            <person name="Nielsen P.H."/>
        </authorList>
    </citation>
    <scope>NUCLEOTIDE SEQUENCE [LARGE SCALE GENOMIC DNA]</scope>
    <source>
        <strain evidence="2 3">RN1</strain>
    </source>
</reference>
<sequence>MSRKRKANKKRQGGRVTPSTSKKPVTRPGAGFAPFGLGDEESSSGWLANAAAPGPQPEVRDVFSAMAGAIGSLRDGHPADVEQLASEFVAILAIAASEQGDEPADGSPSAADRARALEMLGVAARLLAEAEAQRARPHADYLDCLRALDPFLDDAARVAARSAAERAGDRAPVPQWADAIWSGQPIGAWRAGDLLGDSVNLGVELDWPGGWERRVLWGSLIITEGPFVNDLVVATLDEFTEVYTPGTGHPAGPDGRPYLADVIRFLDEADLAATLRDLKLGLLVASEHADVPVQPGHDSLAPLAGLLLNRLPVAGPEEPSSTSEAERDELVSSFLNSPEGSVLNGVAPVEVRERCEPLFDYVEQRSDGDVHRWSPAVAAAFLDWYHQRTTSSDDAPDDGAEHDRFRQVVEAWIRYCHRLKGWPESVTVEALARLDAHVQPGIDPAKVWGQALSDGLEHLAEEFGGNLGFGDEVGDANESGTRPADGSSE</sequence>
<evidence type="ECO:0000313" key="2">
    <source>
        <dbReference type="EMBL" id="CCM62808.1"/>
    </source>
</evidence>
<dbReference type="HOGENOM" id="CLU_028955_0_0_11"/>
<proteinExistence type="predicted"/>
<dbReference type="OrthoDB" id="5170563at2"/>
<organism evidence="2 3">
    <name type="scientific">Candidatus Neomicrothrix parvicella RN1</name>
    <dbReference type="NCBI Taxonomy" id="1229780"/>
    <lineage>
        <taxon>Bacteria</taxon>
        <taxon>Bacillati</taxon>
        <taxon>Actinomycetota</taxon>
        <taxon>Acidimicrobiia</taxon>
        <taxon>Acidimicrobiales</taxon>
        <taxon>Microthrixaceae</taxon>
        <taxon>Candidatus Neomicrothrix</taxon>
    </lineage>
</organism>
<dbReference type="AlphaFoldDB" id="R4YXB9"/>
<dbReference type="STRING" id="1229780.BN381_130366"/>
<accession>R4YXB9</accession>
<dbReference type="EMBL" id="CANL01000005">
    <property type="protein sequence ID" value="CCM62808.1"/>
    <property type="molecule type" value="Genomic_DNA"/>
</dbReference>
<feature type="region of interest" description="Disordered" evidence="1">
    <location>
        <begin position="1"/>
        <end position="38"/>
    </location>
</feature>
<evidence type="ECO:0000256" key="1">
    <source>
        <dbReference type="SAM" id="MobiDB-lite"/>
    </source>
</evidence>
<evidence type="ECO:0000313" key="3">
    <source>
        <dbReference type="Proteomes" id="UP000018291"/>
    </source>
</evidence>
<dbReference type="RefSeq" id="WP_012224515.1">
    <property type="nucleotide sequence ID" value="NZ_HG422565.1"/>
</dbReference>
<protein>
    <submittedName>
        <fullName evidence="2">Uncharacterized protein</fullName>
    </submittedName>
</protein>